<keyword evidence="4 9" id="KW-0238">DNA-binding</keyword>
<dbReference type="Gene3D" id="3.40.50.2300">
    <property type="match status" value="1"/>
</dbReference>
<evidence type="ECO:0000256" key="4">
    <source>
        <dbReference type="ARBA" id="ARBA00023125"/>
    </source>
</evidence>
<dbReference type="PROSITE" id="PS00688">
    <property type="entry name" value="SIGMA54_INTERACT_3"/>
    <property type="match status" value="1"/>
</dbReference>
<dbReference type="GO" id="GO:0006355">
    <property type="term" value="P:regulation of DNA-templated transcription"/>
    <property type="evidence" value="ECO:0007669"/>
    <property type="project" value="InterPro"/>
</dbReference>
<name>A0A5C6BA09_9BACT</name>
<dbReference type="Proteomes" id="UP000320176">
    <property type="component" value="Unassembled WGS sequence"/>
</dbReference>
<dbReference type="Pfam" id="PF25601">
    <property type="entry name" value="AAA_lid_14"/>
    <property type="match status" value="1"/>
</dbReference>
<dbReference type="SUPFAM" id="SSF46689">
    <property type="entry name" value="Homeodomain-like"/>
    <property type="match status" value="1"/>
</dbReference>
<dbReference type="SMART" id="SM00448">
    <property type="entry name" value="REC"/>
    <property type="match status" value="1"/>
</dbReference>
<dbReference type="InterPro" id="IPR009057">
    <property type="entry name" value="Homeodomain-like_sf"/>
</dbReference>
<dbReference type="Gene3D" id="3.40.50.300">
    <property type="entry name" value="P-loop containing nucleotide triphosphate hydrolases"/>
    <property type="match status" value="1"/>
</dbReference>
<gene>
    <name evidence="9" type="ORF">Pla52n_11400</name>
</gene>
<dbReference type="CDD" id="cd00009">
    <property type="entry name" value="AAA"/>
    <property type="match status" value="1"/>
</dbReference>
<evidence type="ECO:0000256" key="6">
    <source>
        <dbReference type="PROSITE-ProRule" id="PRU00169"/>
    </source>
</evidence>
<dbReference type="PROSITE" id="PS00676">
    <property type="entry name" value="SIGMA54_INTERACT_2"/>
    <property type="match status" value="1"/>
</dbReference>
<keyword evidence="6" id="KW-0597">Phosphoprotein</keyword>
<keyword evidence="3" id="KW-0805">Transcription regulation</keyword>
<dbReference type="InterPro" id="IPR002078">
    <property type="entry name" value="Sigma_54_int"/>
</dbReference>
<dbReference type="PROSITE" id="PS50045">
    <property type="entry name" value="SIGMA54_INTERACT_4"/>
    <property type="match status" value="1"/>
</dbReference>
<dbReference type="PRINTS" id="PR01590">
    <property type="entry name" value="HTHFIS"/>
</dbReference>
<feature type="domain" description="Response regulatory" evidence="8">
    <location>
        <begin position="39"/>
        <end position="153"/>
    </location>
</feature>
<dbReference type="SMART" id="SM00382">
    <property type="entry name" value="AAA"/>
    <property type="match status" value="1"/>
</dbReference>
<keyword evidence="2" id="KW-0067">ATP-binding</keyword>
<evidence type="ECO:0000259" key="8">
    <source>
        <dbReference type="PROSITE" id="PS50110"/>
    </source>
</evidence>
<dbReference type="PROSITE" id="PS50110">
    <property type="entry name" value="RESPONSE_REGULATORY"/>
    <property type="match status" value="1"/>
</dbReference>
<dbReference type="PANTHER" id="PTHR32071:SF57">
    <property type="entry name" value="C4-DICARBOXYLATE TRANSPORT TRANSCRIPTIONAL REGULATORY PROTEIN DCTD"/>
    <property type="match status" value="1"/>
</dbReference>
<sequence length="503" mass="55724">MSNPESQSNSVTDRESAAASANLSANLSAMPDYEPSHFRLLVVDNEAAHARAMTESLEKVGYQCTVATSGPEAVKRIESDTFDIIITDMVMNDVDGMKVLELARKRLPDCEVVMVTGHATVPIAVEAMQQGAFNFLEKPITPNRLRAIVEKAVGAVGLRRRNTELLQRLDERFGFEGLIYTSKKMQTVVDRLRRISATDATVLITGENGTGKEVVAQAIHQNSPRRNKSIVAINTGAIAENLVESELFGHVKGAFTGADADRVGAFEYANGGTLFLDEVGDMPMSTQIKLLRVLEESKITRVGGNKPINVNVRLVSATNRPLEDMIDAGTFRSDLYFRLKVVTVELPPLRERNEDVIPLMDHFRKQFLRRHDKPTAHFTPQVTKRFFAYQWPGNVRELRNFVEMMVVLDTDGKLDVDDLPPELSDDSNVELPELPASIPGGNSDLVGQPLSVIERWAIEETLKLTNDNREEAAKILGIGARTLYRRLDQYKSGTGETSESADD</sequence>
<dbReference type="AlphaFoldDB" id="A0A5C6BA09"/>
<dbReference type="Gene3D" id="1.10.10.60">
    <property type="entry name" value="Homeodomain-like"/>
    <property type="match status" value="1"/>
</dbReference>
<dbReference type="FunFam" id="3.40.50.300:FF:000006">
    <property type="entry name" value="DNA-binding transcriptional regulator NtrC"/>
    <property type="match status" value="1"/>
</dbReference>
<dbReference type="InterPro" id="IPR011006">
    <property type="entry name" value="CheY-like_superfamily"/>
</dbReference>
<evidence type="ECO:0000256" key="1">
    <source>
        <dbReference type="ARBA" id="ARBA00022741"/>
    </source>
</evidence>
<evidence type="ECO:0000259" key="7">
    <source>
        <dbReference type="PROSITE" id="PS50045"/>
    </source>
</evidence>
<keyword evidence="5" id="KW-0804">Transcription</keyword>
<feature type="domain" description="Sigma-54 factor interaction" evidence="7">
    <location>
        <begin position="178"/>
        <end position="407"/>
    </location>
</feature>
<comment type="caution">
    <text evidence="9">The sequence shown here is derived from an EMBL/GenBank/DDBJ whole genome shotgun (WGS) entry which is preliminary data.</text>
</comment>
<dbReference type="SUPFAM" id="SSF52172">
    <property type="entry name" value="CheY-like"/>
    <property type="match status" value="1"/>
</dbReference>
<evidence type="ECO:0000313" key="9">
    <source>
        <dbReference type="EMBL" id="TWU08557.1"/>
    </source>
</evidence>
<dbReference type="InterPro" id="IPR027417">
    <property type="entry name" value="P-loop_NTPase"/>
</dbReference>
<dbReference type="SUPFAM" id="SSF52540">
    <property type="entry name" value="P-loop containing nucleoside triphosphate hydrolases"/>
    <property type="match status" value="1"/>
</dbReference>
<dbReference type="GO" id="GO:0043565">
    <property type="term" value="F:sequence-specific DNA binding"/>
    <property type="evidence" value="ECO:0007669"/>
    <property type="project" value="InterPro"/>
</dbReference>
<organism evidence="9 10">
    <name type="scientific">Stieleria varia</name>
    <dbReference type="NCBI Taxonomy" id="2528005"/>
    <lineage>
        <taxon>Bacteria</taxon>
        <taxon>Pseudomonadati</taxon>
        <taxon>Planctomycetota</taxon>
        <taxon>Planctomycetia</taxon>
        <taxon>Pirellulales</taxon>
        <taxon>Pirellulaceae</taxon>
        <taxon>Stieleria</taxon>
    </lineage>
</organism>
<dbReference type="GO" id="GO:0005524">
    <property type="term" value="F:ATP binding"/>
    <property type="evidence" value="ECO:0007669"/>
    <property type="project" value="UniProtKB-KW"/>
</dbReference>
<dbReference type="PANTHER" id="PTHR32071">
    <property type="entry name" value="TRANSCRIPTIONAL REGULATORY PROTEIN"/>
    <property type="match status" value="1"/>
</dbReference>
<evidence type="ECO:0000313" key="10">
    <source>
        <dbReference type="Proteomes" id="UP000320176"/>
    </source>
</evidence>
<dbReference type="EMBL" id="SJPN01000001">
    <property type="protein sequence ID" value="TWU08557.1"/>
    <property type="molecule type" value="Genomic_DNA"/>
</dbReference>
<dbReference type="Pfam" id="PF02954">
    <property type="entry name" value="HTH_8"/>
    <property type="match status" value="1"/>
</dbReference>
<dbReference type="InterPro" id="IPR025944">
    <property type="entry name" value="Sigma_54_int_dom_CS"/>
</dbReference>
<dbReference type="InterPro" id="IPR001789">
    <property type="entry name" value="Sig_transdc_resp-reg_receiver"/>
</dbReference>
<proteinExistence type="predicted"/>
<dbReference type="Gene3D" id="1.10.8.60">
    <property type="match status" value="1"/>
</dbReference>
<feature type="modified residue" description="4-aspartylphosphate" evidence="6">
    <location>
        <position position="88"/>
    </location>
</feature>
<evidence type="ECO:0000256" key="5">
    <source>
        <dbReference type="ARBA" id="ARBA00023163"/>
    </source>
</evidence>
<dbReference type="Pfam" id="PF00072">
    <property type="entry name" value="Response_reg"/>
    <property type="match status" value="1"/>
</dbReference>
<dbReference type="InterPro" id="IPR025943">
    <property type="entry name" value="Sigma_54_int_dom_ATP-bd_2"/>
</dbReference>
<protein>
    <submittedName>
        <fullName evidence="9">DNA-binding transcriptional response regulator</fullName>
    </submittedName>
</protein>
<evidence type="ECO:0000256" key="3">
    <source>
        <dbReference type="ARBA" id="ARBA00023015"/>
    </source>
</evidence>
<dbReference type="GO" id="GO:0000160">
    <property type="term" value="P:phosphorelay signal transduction system"/>
    <property type="evidence" value="ECO:0007669"/>
    <property type="project" value="InterPro"/>
</dbReference>
<reference evidence="9 10" key="1">
    <citation type="submission" date="2019-02" db="EMBL/GenBank/DDBJ databases">
        <title>Deep-cultivation of Planctomycetes and their phenomic and genomic characterization uncovers novel biology.</title>
        <authorList>
            <person name="Wiegand S."/>
            <person name="Jogler M."/>
            <person name="Boedeker C."/>
            <person name="Pinto D."/>
            <person name="Vollmers J."/>
            <person name="Rivas-Marin E."/>
            <person name="Kohn T."/>
            <person name="Peeters S.H."/>
            <person name="Heuer A."/>
            <person name="Rast P."/>
            <person name="Oberbeckmann S."/>
            <person name="Bunk B."/>
            <person name="Jeske O."/>
            <person name="Meyerdierks A."/>
            <person name="Storesund J.E."/>
            <person name="Kallscheuer N."/>
            <person name="Luecker S."/>
            <person name="Lage O.M."/>
            <person name="Pohl T."/>
            <person name="Merkel B.J."/>
            <person name="Hornburger P."/>
            <person name="Mueller R.-W."/>
            <person name="Bruemmer F."/>
            <person name="Labrenz M."/>
            <person name="Spormann A.M."/>
            <person name="Op Den Camp H."/>
            <person name="Overmann J."/>
            <person name="Amann R."/>
            <person name="Jetten M.S.M."/>
            <person name="Mascher T."/>
            <person name="Medema M.H."/>
            <person name="Devos D.P."/>
            <person name="Kaster A.-K."/>
            <person name="Ovreas L."/>
            <person name="Rohde M."/>
            <person name="Galperin M.Y."/>
            <person name="Jogler C."/>
        </authorList>
    </citation>
    <scope>NUCLEOTIDE SEQUENCE [LARGE SCALE GENOMIC DNA]</scope>
    <source>
        <strain evidence="9 10">Pla52n</strain>
    </source>
</reference>
<evidence type="ECO:0000256" key="2">
    <source>
        <dbReference type="ARBA" id="ARBA00022840"/>
    </source>
</evidence>
<dbReference type="Pfam" id="PF00158">
    <property type="entry name" value="Sigma54_activat"/>
    <property type="match status" value="1"/>
</dbReference>
<dbReference type="InterPro" id="IPR058031">
    <property type="entry name" value="AAA_lid_NorR"/>
</dbReference>
<dbReference type="InterPro" id="IPR003593">
    <property type="entry name" value="AAA+_ATPase"/>
</dbReference>
<dbReference type="InterPro" id="IPR002197">
    <property type="entry name" value="HTH_Fis"/>
</dbReference>
<accession>A0A5C6BA09</accession>
<keyword evidence="10" id="KW-1185">Reference proteome</keyword>
<keyword evidence="1" id="KW-0547">Nucleotide-binding</keyword>